<evidence type="ECO:0000313" key="2">
    <source>
        <dbReference type="Proteomes" id="UP000484076"/>
    </source>
</evidence>
<dbReference type="PROSITE" id="PS51257">
    <property type="entry name" value="PROKAR_LIPOPROTEIN"/>
    <property type="match status" value="1"/>
</dbReference>
<sequence>MDLKRKAAMVVLTLAVAFACGQFVQYGTGFGPRLASLPPEADPTPRAIVPLAADSVEVIATPVEAPSAPRLPDQAMLPAPADLPIAIPLPAEPAALPPLTAEAPAITSLDCPVQLDVTAQPDAMLGVTMLAPCHANQRVVLRHAGLAFTGKTSATGGLFLTIPGLQADAEVSVLFADGDTAEGRTRLPDMADTRRFAVQWMADDMFQLHAFENGADYGTPGHISAADPQRPAAGVPTRGGFLSPLGDASVDLPMLAEVYTFPKSADVPVSVAIEAAVTEATCNRDLLGETLVSVAGKVTVTDLTVAMPGCDALGDYLVLNNLLPEMNIATAN</sequence>
<keyword evidence="2" id="KW-1185">Reference proteome</keyword>
<comment type="caution">
    <text evidence="1">The sequence shown here is derived from an EMBL/GenBank/DDBJ whole genome shotgun (WGS) entry which is preliminary data.</text>
</comment>
<organism evidence="1 2">
    <name type="scientific">Fertoeibacter niger</name>
    <dbReference type="NCBI Taxonomy" id="2656921"/>
    <lineage>
        <taxon>Bacteria</taxon>
        <taxon>Pseudomonadati</taxon>
        <taxon>Pseudomonadota</taxon>
        <taxon>Alphaproteobacteria</taxon>
        <taxon>Rhodobacterales</taxon>
        <taxon>Paracoccaceae</taxon>
        <taxon>Fertoeibacter</taxon>
    </lineage>
</organism>
<reference evidence="1" key="1">
    <citation type="submission" date="2020-05" db="EMBL/GenBank/DDBJ databases">
        <title>Fertoebacter nigrum gen. nov., sp. nov., a new member of the family Rhodobacteraceae.</title>
        <authorList>
            <person name="Szuroczki S."/>
            <person name="Abbaszade G."/>
            <person name="Buni D."/>
            <person name="Schumann P."/>
            <person name="Toth E."/>
        </authorList>
    </citation>
    <scope>NUCLEOTIDE SEQUENCE</scope>
    <source>
        <strain evidence="1">RG-N-1a</strain>
    </source>
</reference>
<protein>
    <recommendedName>
        <fullName evidence="3">Translocase</fullName>
    </recommendedName>
</protein>
<dbReference type="RefSeq" id="WP_152826902.1">
    <property type="nucleotide sequence ID" value="NZ_WHUT02000007.1"/>
</dbReference>
<dbReference type="Proteomes" id="UP000484076">
    <property type="component" value="Unassembled WGS sequence"/>
</dbReference>
<proteinExistence type="predicted"/>
<evidence type="ECO:0000313" key="1">
    <source>
        <dbReference type="EMBL" id="NUB45412.1"/>
    </source>
</evidence>
<dbReference type="EMBL" id="WHUT02000007">
    <property type="protein sequence ID" value="NUB45412.1"/>
    <property type="molecule type" value="Genomic_DNA"/>
</dbReference>
<gene>
    <name evidence="1" type="ORF">GEU84_013520</name>
</gene>
<accession>A0A8X8KRM7</accession>
<dbReference type="AlphaFoldDB" id="A0A8X8KRM7"/>
<evidence type="ECO:0008006" key="3">
    <source>
        <dbReference type="Google" id="ProtNLM"/>
    </source>
</evidence>
<name>A0A8X8KRM7_9RHOB</name>